<dbReference type="Proteomes" id="UP000316988">
    <property type="component" value="Unassembled WGS sequence"/>
</dbReference>
<evidence type="ECO:0000259" key="4">
    <source>
        <dbReference type="PROSITE" id="PS50893"/>
    </source>
</evidence>
<dbReference type="GO" id="GO:0005524">
    <property type="term" value="F:ATP binding"/>
    <property type="evidence" value="ECO:0007669"/>
    <property type="project" value="UniProtKB-KW"/>
</dbReference>
<evidence type="ECO:0000313" key="5">
    <source>
        <dbReference type="EMBL" id="TSD62446.1"/>
    </source>
</evidence>
<feature type="domain" description="ABC transporter" evidence="4">
    <location>
        <begin position="9"/>
        <end position="257"/>
    </location>
</feature>
<dbReference type="AlphaFoldDB" id="A0A554S7Y7"/>
<dbReference type="FunFam" id="3.40.50.300:FF:000421">
    <property type="entry name" value="Branched-chain amino acid ABC transporter ATP-binding protein"/>
    <property type="match status" value="1"/>
</dbReference>
<dbReference type="PROSITE" id="PS50893">
    <property type="entry name" value="ABC_TRANSPORTER_2"/>
    <property type="match status" value="1"/>
</dbReference>
<dbReference type="GO" id="GO:0005886">
    <property type="term" value="C:plasma membrane"/>
    <property type="evidence" value="ECO:0007669"/>
    <property type="project" value="TreeGrafter"/>
</dbReference>
<gene>
    <name evidence="5" type="ORF">FNM00_12195</name>
</gene>
<dbReference type="InterPro" id="IPR051120">
    <property type="entry name" value="ABC_AA/LPS_Transport"/>
</dbReference>
<proteinExistence type="predicted"/>
<dbReference type="SUPFAM" id="SSF52540">
    <property type="entry name" value="P-loop containing nucleoside triphosphate hydrolases"/>
    <property type="match status" value="1"/>
</dbReference>
<dbReference type="Gene3D" id="3.40.50.300">
    <property type="entry name" value="P-loop containing nucleotide triphosphate hydrolases"/>
    <property type="match status" value="1"/>
</dbReference>
<dbReference type="InterPro" id="IPR003439">
    <property type="entry name" value="ABC_transporter-like_ATP-bd"/>
</dbReference>
<dbReference type="PROSITE" id="PS00211">
    <property type="entry name" value="ABC_TRANSPORTER_1"/>
    <property type="match status" value="1"/>
</dbReference>
<dbReference type="GO" id="GO:0016887">
    <property type="term" value="F:ATP hydrolysis activity"/>
    <property type="evidence" value="ECO:0007669"/>
    <property type="project" value="InterPro"/>
</dbReference>
<evidence type="ECO:0000256" key="1">
    <source>
        <dbReference type="ARBA" id="ARBA00022448"/>
    </source>
</evidence>
<dbReference type="PANTHER" id="PTHR45772">
    <property type="entry name" value="CONSERVED COMPONENT OF ABC TRANSPORTER FOR NATURAL AMINO ACIDS-RELATED"/>
    <property type="match status" value="1"/>
</dbReference>
<evidence type="ECO:0000256" key="3">
    <source>
        <dbReference type="ARBA" id="ARBA00022840"/>
    </source>
</evidence>
<comment type="caution">
    <text evidence="5">The sequence shown here is derived from an EMBL/GenBank/DDBJ whole genome shotgun (WGS) entry which is preliminary data.</text>
</comment>
<dbReference type="InterPro" id="IPR027417">
    <property type="entry name" value="P-loop_NTPase"/>
</dbReference>
<dbReference type="SMART" id="SM00382">
    <property type="entry name" value="AAA"/>
    <property type="match status" value="1"/>
</dbReference>
<organism evidence="5 6">
    <name type="scientific">Aeromicrobium piscarium</name>
    <dbReference type="NCBI Taxonomy" id="2590901"/>
    <lineage>
        <taxon>Bacteria</taxon>
        <taxon>Bacillati</taxon>
        <taxon>Actinomycetota</taxon>
        <taxon>Actinomycetes</taxon>
        <taxon>Propionibacteriales</taxon>
        <taxon>Nocardioidaceae</taxon>
        <taxon>Aeromicrobium</taxon>
    </lineage>
</organism>
<name>A0A554S7Y7_9ACTN</name>
<dbReference type="InterPro" id="IPR017871">
    <property type="entry name" value="ABC_transporter-like_CS"/>
</dbReference>
<dbReference type="OrthoDB" id="9805514at2"/>
<keyword evidence="1" id="KW-0813">Transport</keyword>
<protein>
    <submittedName>
        <fullName evidence="5">ABC transporter ATP-binding protein</fullName>
    </submittedName>
</protein>
<dbReference type="PANTHER" id="PTHR45772:SF1">
    <property type="entry name" value="ABC TRANSPORTER ATP-BINDING PROTEIN"/>
    <property type="match status" value="1"/>
</dbReference>
<reference evidence="5 6" key="1">
    <citation type="submission" date="2019-07" db="EMBL/GenBank/DDBJ databases">
        <authorList>
            <person name="Zhao L.H."/>
        </authorList>
    </citation>
    <scope>NUCLEOTIDE SEQUENCE [LARGE SCALE GENOMIC DNA]</scope>
    <source>
        <strain evidence="5 6">Co35</strain>
    </source>
</reference>
<evidence type="ECO:0000256" key="2">
    <source>
        <dbReference type="ARBA" id="ARBA00022741"/>
    </source>
</evidence>
<dbReference type="EMBL" id="VLNT01000009">
    <property type="protein sequence ID" value="TSD62446.1"/>
    <property type="molecule type" value="Genomic_DNA"/>
</dbReference>
<keyword evidence="2" id="KW-0547">Nucleotide-binding</keyword>
<dbReference type="Pfam" id="PF12399">
    <property type="entry name" value="BCA_ABC_TP_C"/>
    <property type="match status" value="1"/>
</dbReference>
<keyword evidence="6" id="KW-1185">Reference proteome</keyword>
<dbReference type="InterPro" id="IPR003593">
    <property type="entry name" value="AAA+_ATPase"/>
</dbReference>
<dbReference type="InterPro" id="IPR032823">
    <property type="entry name" value="BCA_ABC_TP_C"/>
</dbReference>
<sequence>MQPSGTPALEANGISLRFGGLTVLNDVSLEVGQRQIVSLIGPNGAGKSSLVNCITGFYRPQRGTVTVFGEDVSGLPPQKIAKHRVARTYQNIELFDGMSVLENLLLGRHMHMSSGPISGGLWWGKARNEELREREVVEDLVDFLELESIRNAPVSLLSYGQRKRVDLGRALAQDPHILILDEPMAGMNVEEKEDMVRFILELQETRAISIVLIEHDMGVVMDISDRVAVLDFGQFIAMGSPDEVKNDPAVIRAYVGGAKEIAS</sequence>
<keyword evidence="3 5" id="KW-0067">ATP-binding</keyword>
<accession>A0A554S7Y7</accession>
<evidence type="ECO:0000313" key="6">
    <source>
        <dbReference type="Proteomes" id="UP000316988"/>
    </source>
</evidence>
<dbReference type="Pfam" id="PF00005">
    <property type="entry name" value="ABC_tran"/>
    <property type="match status" value="1"/>
</dbReference>
<dbReference type="CDD" id="cd03219">
    <property type="entry name" value="ABC_Mj1267_LivG_branched"/>
    <property type="match status" value="1"/>
</dbReference>